<keyword evidence="2" id="KW-1185">Reference proteome</keyword>
<name>A0A6L7GS96_9ACTN</name>
<comment type="caution">
    <text evidence="1">The sequence shown here is derived from an EMBL/GenBank/DDBJ whole genome shotgun (WGS) entry which is preliminary data.</text>
</comment>
<dbReference type="AlphaFoldDB" id="A0A6L7GS96"/>
<dbReference type="Proteomes" id="UP000475545">
    <property type="component" value="Unassembled WGS sequence"/>
</dbReference>
<dbReference type="EMBL" id="WMBR01000002">
    <property type="protein sequence ID" value="MXP21535.1"/>
    <property type="molecule type" value="Genomic_DNA"/>
</dbReference>
<evidence type="ECO:0000313" key="2">
    <source>
        <dbReference type="Proteomes" id="UP000475545"/>
    </source>
</evidence>
<reference evidence="1 2" key="1">
    <citation type="submission" date="2019-11" db="EMBL/GenBank/DDBJ databases">
        <title>Gordonia sp. nov., a novel actinobacterium isolated from mangrove soil in Hainan.</title>
        <authorList>
            <person name="Huang X."/>
            <person name="Xie Y."/>
            <person name="Chu X."/>
            <person name="Xiao K."/>
        </authorList>
    </citation>
    <scope>NUCLEOTIDE SEQUENCE [LARGE SCALE GENOMIC DNA]</scope>
    <source>
        <strain evidence="1 2">HNM0687</strain>
    </source>
</reference>
<proteinExistence type="predicted"/>
<protein>
    <submittedName>
        <fullName evidence="1">Uncharacterized protein</fullName>
    </submittedName>
</protein>
<gene>
    <name evidence="1" type="ORF">GIY30_09245</name>
</gene>
<dbReference type="RefSeq" id="WP_160901718.1">
    <property type="nucleotide sequence ID" value="NZ_CP102850.1"/>
</dbReference>
<organism evidence="1 2">
    <name type="scientific">Gordonia mangrovi</name>
    <dbReference type="NCBI Taxonomy" id="2665643"/>
    <lineage>
        <taxon>Bacteria</taxon>
        <taxon>Bacillati</taxon>
        <taxon>Actinomycetota</taxon>
        <taxon>Actinomycetes</taxon>
        <taxon>Mycobacteriales</taxon>
        <taxon>Gordoniaceae</taxon>
        <taxon>Gordonia</taxon>
    </lineage>
</organism>
<sequence length="111" mass="12626">MTRPEIDCTVYSGWYPLLARLHRQLTSVTSDFAYVQIKEKYGTLRCHLDYGESVDEFTRGVCEVLIGASTDESRSVCEFCGKRGSTRDDLPRIKTMCAGCYRPRRPHAPAE</sequence>
<evidence type="ECO:0000313" key="1">
    <source>
        <dbReference type="EMBL" id="MXP21535.1"/>
    </source>
</evidence>
<accession>A0A6L7GS96</accession>